<feature type="non-terminal residue" evidence="2">
    <location>
        <position position="198"/>
    </location>
</feature>
<evidence type="ECO:0000313" key="2">
    <source>
        <dbReference type="EMBL" id="SVD90486.1"/>
    </source>
</evidence>
<feature type="transmembrane region" description="Helical" evidence="1">
    <location>
        <begin position="14"/>
        <end position="35"/>
    </location>
</feature>
<sequence>VARQEFRQTVATKAFWIGLLVFPVIICLAVAVPFLMEGARDARRYAVVDHSGWVLAEIDRFIYAEDLLGLAEDIHDLHGQDRRAYDRLPEVLRAFGAAWRERGESRRPALVTALSDEVTESIPVFVAERGMDLRRWWREVTAEDLDRLGLELSRLRFDRVQAPETADTVAALNEEIRAGQLFAYFVIGPDPVGDGEGS</sequence>
<keyword evidence="1" id="KW-1133">Transmembrane helix</keyword>
<dbReference type="AlphaFoldDB" id="A0A382Z4Q3"/>
<dbReference type="EMBL" id="UINC01181009">
    <property type="protein sequence ID" value="SVD90486.1"/>
    <property type="molecule type" value="Genomic_DNA"/>
</dbReference>
<keyword evidence="1" id="KW-0472">Membrane</keyword>
<accession>A0A382Z4Q3</accession>
<proteinExistence type="predicted"/>
<keyword evidence="1" id="KW-0812">Transmembrane</keyword>
<protein>
    <submittedName>
        <fullName evidence="2">Uncharacterized protein</fullName>
    </submittedName>
</protein>
<gene>
    <name evidence="2" type="ORF">METZ01_LOCUS443340</name>
</gene>
<organism evidence="2">
    <name type="scientific">marine metagenome</name>
    <dbReference type="NCBI Taxonomy" id="408172"/>
    <lineage>
        <taxon>unclassified sequences</taxon>
        <taxon>metagenomes</taxon>
        <taxon>ecological metagenomes</taxon>
    </lineage>
</organism>
<reference evidence="2" key="1">
    <citation type="submission" date="2018-05" db="EMBL/GenBank/DDBJ databases">
        <authorList>
            <person name="Lanie J.A."/>
            <person name="Ng W.-L."/>
            <person name="Kazmierczak K.M."/>
            <person name="Andrzejewski T.M."/>
            <person name="Davidsen T.M."/>
            <person name="Wayne K.J."/>
            <person name="Tettelin H."/>
            <person name="Glass J.I."/>
            <person name="Rusch D."/>
            <person name="Podicherti R."/>
            <person name="Tsui H.-C.T."/>
            <person name="Winkler M.E."/>
        </authorList>
    </citation>
    <scope>NUCLEOTIDE SEQUENCE</scope>
</reference>
<feature type="non-terminal residue" evidence="2">
    <location>
        <position position="1"/>
    </location>
</feature>
<evidence type="ECO:0000256" key="1">
    <source>
        <dbReference type="SAM" id="Phobius"/>
    </source>
</evidence>
<name>A0A382Z4Q3_9ZZZZ</name>